<dbReference type="GO" id="GO:0003899">
    <property type="term" value="F:DNA-directed RNA polymerase activity"/>
    <property type="evidence" value="ECO:0007669"/>
    <property type="project" value="InterPro"/>
</dbReference>
<evidence type="ECO:0000313" key="10">
    <source>
        <dbReference type="Proteomes" id="UP001319921"/>
    </source>
</evidence>
<comment type="cofactor">
    <cofactor evidence="7">
        <name>[4Fe-4S] cluster</name>
        <dbReference type="ChEBI" id="CHEBI:49883"/>
    </cofactor>
    <text evidence="7">Binds 1 [4Fe-4S] cluster.</text>
</comment>
<evidence type="ECO:0000256" key="7">
    <source>
        <dbReference type="HAMAP-Rule" id="MF_00701"/>
    </source>
</evidence>
<evidence type="ECO:0000256" key="5">
    <source>
        <dbReference type="ARBA" id="ARBA00023004"/>
    </source>
</evidence>
<organism evidence="9 10">
    <name type="scientific">Saccharolobus caldissimus</name>
    <dbReference type="NCBI Taxonomy" id="1702097"/>
    <lineage>
        <taxon>Archaea</taxon>
        <taxon>Thermoproteota</taxon>
        <taxon>Thermoprotei</taxon>
        <taxon>Sulfolobales</taxon>
        <taxon>Sulfolobaceae</taxon>
        <taxon>Saccharolobus</taxon>
    </lineage>
</organism>
<protein>
    <recommendedName>
        <fullName evidence="7">DNA primase large subunit PriL</fullName>
    </recommendedName>
</protein>
<dbReference type="InterPro" id="IPR058560">
    <property type="entry name" value="DNA_primase_C"/>
</dbReference>
<dbReference type="GO" id="GO:0046872">
    <property type="term" value="F:metal ion binding"/>
    <property type="evidence" value="ECO:0007669"/>
    <property type="project" value="UniProtKB-KW"/>
</dbReference>
<dbReference type="KEGG" id="scas:SACC_04160"/>
<sequence>MVLDVKKYPFIKSLEEELKKYGGGITLTDLLLSNSIYLELAKDRIQKVRNNEELPSYTIYSEPVLVFYTTLLTLAVINNSEFNKRYSYFESKQFRKILQNENDDNLLEILKFLNIKVNRCNEIKIHVEKKRLIHKEYCINFIDYLKYSKNMGENWRLSKQILVKGNVYLDKNQLVELAAESIRLKILNMIKPLNIKEIPEKLKNLIEKGRTIPPCIQNILSKDNLNEEEIRVLVVFYINIGKNLNNISNILKKWNVPNIVDLYNKYKGDKDTKYIVYSCERMKKLNMCVSNCNVTNPLQLYFLKAE</sequence>
<dbReference type="SUPFAM" id="SSF140914">
    <property type="entry name" value="PriB N-terminal domain-like"/>
    <property type="match status" value="1"/>
</dbReference>
<feature type="binding site" evidence="7">
    <location>
        <position position="279"/>
    </location>
    <ligand>
        <name>[4Fe-4S] cluster</name>
        <dbReference type="ChEBI" id="CHEBI:49883"/>
    </ligand>
</feature>
<comment type="function">
    <text evidence="7">Regulatory subunit of DNA primase, an RNA polymerase that catalyzes the synthesis of short RNA molecules used as primers for DNA polymerase during DNA replication. Stabilizes and modulates the activity of the small subunit, increasing the rate of DNA synthesis, and conferring RNA synthesis capability. The DNA polymerase activity may enable DNA primase to also catalyze primer extension after primer synthesis. May also play a role in DNA repair.</text>
</comment>
<evidence type="ECO:0000259" key="8">
    <source>
        <dbReference type="Pfam" id="PF04104"/>
    </source>
</evidence>
<evidence type="ECO:0000256" key="2">
    <source>
        <dbReference type="ARBA" id="ARBA00022515"/>
    </source>
</evidence>
<keyword evidence="6 7" id="KW-0411">Iron-sulfur</keyword>
<evidence type="ECO:0000256" key="3">
    <source>
        <dbReference type="ARBA" id="ARBA00022705"/>
    </source>
</evidence>
<dbReference type="RefSeq" id="WP_229571400.1">
    <property type="nucleotide sequence ID" value="NZ_AP025226.1"/>
</dbReference>
<keyword evidence="5 7" id="KW-0408">Iron</keyword>
<dbReference type="EMBL" id="AP025226">
    <property type="protein sequence ID" value="BDB97399.1"/>
    <property type="molecule type" value="Genomic_DNA"/>
</dbReference>
<comment type="similarity">
    <text evidence="7">Belongs to the eukaryotic-type primase large subunit family.</text>
</comment>
<dbReference type="GO" id="GO:1990077">
    <property type="term" value="C:primosome complex"/>
    <property type="evidence" value="ECO:0007669"/>
    <property type="project" value="UniProtKB-KW"/>
</dbReference>
<keyword evidence="3 7" id="KW-0235">DNA replication</keyword>
<dbReference type="HAMAP" id="MF_00701">
    <property type="entry name" value="DNA_primase_lrg_arc"/>
    <property type="match status" value="1"/>
</dbReference>
<evidence type="ECO:0000313" key="9">
    <source>
        <dbReference type="EMBL" id="BDB97399.1"/>
    </source>
</evidence>
<feature type="domain" description="DNA primase large subunit C-terminal" evidence="8">
    <location>
        <begin position="209"/>
        <end position="289"/>
    </location>
</feature>
<dbReference type="NCBIfam" id="NF007127">
    <property type="entry name" value="PRK09568.1"/>
    <property type="match status" value="1"/>
</dbReference>
<dbReference type="CDD" id="cd06560">
    <property type="entry name" value="PriL"/>
    <property type="match status" value="1"/>
</dbReference>
<name>A0AAQ4CNL8_9CREN</name>
<dbReference type="GO" id="GO:0051539">
    <property type="term" value="F:4 iron, 4 sulfur cluster binding"/>
    <property type="evidence" value="ECO:0007669"/>
    <property type="project" value="UniProtKB-UniRule"/>
</dbReference>
<evidence type="ECO:0000256" key="1">
    <source>
        <dbReference type="ARBA" id="ARBA00022485"/>
    </source>
</evidence>
<dbReference type="InterPro" id="IPR023642">
    <property type="entry name" value="DNA_primase_lsu_PriL"/>
</dbReference>
<feature type="binding site" evidence="7">
    <location>
        <position position="292"/>
    </location>
    <ligand>
        <name>[4Fe-4S] cluster</name>
        <dbReference type="ChEBI" id="CHEBI:49883"/>
    </ligand>
</feature>
<dbReference type="Proteomes" id="UP001319921">
    <property type="component" value="Chromosome"/>
</dbReference>
<keyword evidence="10" id="KW-1185">Reference proteome</keyword>
<dbReference type="AlphaFoldDB" id="A0AAQ4CNL8"/>
<feature type="binding site" evidence="7">
    <location>
        <position position="215"/>
    </location>
    <ligand>
        <name>[4Fe-4S] cluster</name>
        <dbReference type="ChEBI" id="CHEBI:49883"/>
    </ligand>
</feature>
<accession>A0AAQ4CNL8</accession>
<reference evidence="9 10" key="1">
    <citation type="journal article" date="2022" name="Microbiol. Resour. Announc.">
        <title>Complete Genome Sequence of the Hyperthermophilic and Acidophilic Archaeon Saccharolobus caldissimus Strain HS-3T.</title>
        <authorList>
            <person name="Sakai H.D."/>
            <person name="Kurosawa N."/>
        </authorList>
    </citation>
    <scope>NUCLEOTIDE SEQUENCE [LARGE SCALE GENOMIC DNA]</scope>
    <source>
        <strain evidence="9 10">JCM32116</strain>
    </source>
</reference>
<dbReference type="Pfam" id="PF04104">
    <property type="entry name" value="DNA_primase_lrg"/>
    <property type="match status" value="1"/>
</dbReference>
<comment type="subunit">
    <text evidence="7">Heterodimer of a small subunit (PriS) and a large subunit (PriL).</text>
</comment>
<dbReference type="GeneID" id="68865144"/>
<feature type="binding site" evidence="7">
    <location>
        <position position="288"/>
    </location>
    <ligand>
        <name>[4Fe-4S] cluster</name>
        <dbReference type="ChEBI" id="CHEBI:49883"/>
    </ligand>
</feature>
<keyword evidence="2 7" id="KW-0639">Primosome</keyword>
<dbReference type="Pfam" id="PF26466">
    <property type="entry name" value="DNA_primase_lrg_N"/>
    <property type="match status" value="1"/>
</dbReference>
<proteinExistence type="inferred from homology"/>
<evidence type="ECO:0000256" key="6">
    <source>
        <dbReference type="ARBA" id="ARBA00023014"/>
    </source>
</evidence>
<dbReference type="GO" id="GO:0006269">
    <property type="term" value="P:DNA replication, synthesis of primer"/>
    <property type="evidence" value="ECO:0007669"/>
    <property type="project" value="UniProtKB-UniRule"/>
</dbReference>
<evidence type="ECO:0000256" key="4">
    <source>
        <dbReference type="ARBA" id="ARBA00022723"/>
    </source>
</evidence>
<gene>
    <name evidence="7" type="primary">priL</name>
    <name evidence="9" type="ORF">SACC_04160</name>
</gene>
<keyword evidence="4 7" id="KW-0479">Metal-binding</keyword>
<keyword evidence="1 7" id="KW-0004">4Fe-4S</keyword>